<gene>
    <name evidence="1" type="ORF">RV045_00365</name>
</gene>
<organism evidence="1 2">
    <name type="scientific">Amphibiibacter pelophylacis</name>
    <dbReference type="NCBI Taxonomy" id="1799477"/>
    <lineage>
        <taxon>Bacteria</taxon>
        <taxon>Pseudomonadati</taxon>
        <taxon>Pseudomonadota</taxon>
        <taxon>Betaproteobacteria</taxon>
        <taxon>Burkholderiales</taxon>
        <taxon>Sphaerotilaceae</taxon>
        <taxon>Amphibiibacter</taxon>
    </lineage>
</organism>
<sequence>MSSQNKLDQVTESDSFGLSIEDAVRWPEGNLCGNSSRLMLPPIQRSLVWNNAQIINYWDSLLRGYPGGTMLVHQLSPGKKGIDFEGKTHDVGENDYLLFDGQQRMSALLLGYGTGPLSGHLKLWVDLGKKPEKSSDLKFQLRVTSAGQPFGYQKNNPSQKIDLDTRRKKWNEWQSESAPSEAFKSVTGRDLLSGVIPIELSKLLGAQSVENIHQMIRSEYSEDALLDLSMDDANDFFKHLAKLKKTKTLFQIVSKNIINNSEDYSRLFARLGQGGTRLSDNELAYSIIKNEIPEVREGMQDVVKKSGRLASDVDLALAGLRVTKMEPYEIDWDGDWEKYSRPNPASTLAVLRDKKQVRDKYEEFICEQDGNFHYAEIVSQIRDELEYDTVKNPNGLPKILLAQLPKALIEVLVLFFGNREDSANQPLKANKSLLGFVLAWLGFVHNHDKAADAIFYKYSDSKPKLHFTADSLRDFFAHIAESGAAYQIPHAADIKKFSDDLIERKAESQLRSYNERFLLRPIESADSYDRKLDFERIGATLRVLSSDQNSIKRILLWLQRKYIQNNSPNYDPTSERDEDLPIDLDHVIPNSNFGYHWAGRGGYLADEFVNDAKLLDYFRSYRGLIGNSLGNFRWLDSSENRGRGDSGISIDQEALDLYCFDSIESIRSCDRLIFENRKETSESLPWTKSDVADFQFLIDARTLFLIKKFITESGIEELVHPATDSSPDPTASATT</sequence>
<keyword evidence="2" id="KW-1185">Reference proteome</keyword>
<comment type="caution">
    <text evidence="1">The sequence shown here is derived from an EMBL/GenBank/DDBJ whole genome shotgun (WGS) entry which is preliminary data.</text>
</comment>
<dbReference type="EMBL" id="JAWDIE010000001">
    <property type="protein sequence ID" value="MEJ7136883.1"/>
    <property type="molecule type" value="Genomic_DNA"/>
</dbReference>
<protein>
    <submittedName>
        <fullName evidence="1">DUF262 domain-containing protein</fullName>
    </submittedName>
</protein>
<proteinExistence type="predicted"/>
<reference evidence="1" key="1">
    <citation type="submission" date="2023-10" db="EMBL/GenBank/DDBJ databases">
        <title>Amphibacter perezi, gen. nov., sp. nov. a novel taxa of the family Comamonadaceae, class Betaproteobacteria isolated from the skin microbiota of Pelophylax perezi from different populations.</title>
        <authorList>
            <person name="Costa S."/>
            <person name="Proenca D.N."/>
            <person name="Lopes I."/>
            <person name="Morais P.V."/>
        </authorList>
    </citation>
    <scope>NUCLEOTIDE SEQUENCE</scope>
    <source>
        <strain evidence="1">SL12-8</strain>
    </source>
</reference>
<dbReference type="Proteomes" id="UP001364695">
    <property type="component" value="Unassembled WGS sequence"/>
</dbReference>
<name>A0ACC6NY52_9BURK</name>
<evidence type="ECO:0000313" key="2">
    <source>
        <dbReference type="Proteomes" id="UP001364695"/>
    </source>
</evidence>
<evidence type="ECO:0000313" key="1">
    <source>
        <dbReference type="EMBL" id="MEJ7136883.1"/>
    </source>
</evidence>
<accession>A0ACC6NY52</accession>